<dbReference type="PROSITE" id="PS50132">
    <property type="entry name" value="RGS"/>
    <property type="match status" value="1"/>
</dbReference>
<dbReference type="GO" id="GO:0005096">
    <property type="term" value="F:GTPase activator activity"/>
    <property type="evidence" value="ECO:0007669"/>
    <property type="project" value="TreeGrafter"/>
</dbReference>
<dbReference type="Pfam" id="PF00615">
    <property type="entry name" value="RGS"/>
    <property type="match status" value="1"/>
</dbReference>
<proteinExistence type="predicted"/>
<keyword evidence="5" id="KW-1185">Reference proteome</keyword>
<dbReference type="OrthoDB" id="196547at2759"/>
<dbReference type="PRINTS" id="PR01301">
    <property type="entry name" value="RGSPROTEIN"/>
</dbReference>
<dbReference type="EMBL" id="SKCS01000333">
    <property type="protein sequence ID" value="TNN10857.1"/>
    <property type="molecule type" value="Genomic_DNA"/>
</dbReference>
<dbReference type="SMART" id="SM00315">
    <property type="entry name" value="RGS"/>
    <property type="match status" value="1"/>
</dbReference>
<dbReference type="STRING" id="6182.A0A4Z2D301"/>
<evidence type="ECO:0000259" key="3">
    <source>
        <dbReference type="PROSITE" id="PS50132"/>
    </source>
</evidence>
<comment type="caution">
    <text evidence="4">The sequence shown here is derived from an EMBL/GenBank/DDBJ whole genome shotgun (WGS) entry which is preliminary data.</text>
</comment>
<name>A0A4Z2D301_SCHJA</name>
<dbReference type="GO" id="GO:0005737">
    <property type="term" value="C:cytoplasm"/>
    <property type="evidence" value="ECO:0007669"/>
    <property type="project" value="TreeGrafter"/>
</dbReference>
<feature type="domain" description="RGS" evidence="3">
    <location>
        <begin position="362"/>
        <end position="478"/>
    </location>
</feature>
<organism evidence="4 5">
    <name type="scientific">Schistosoma japonicum</name>
    <name type="common">Blood fluke</name>
    <dbReference type="NCBI Taxonomy" id="6182"/>
    <lineage>
        <taxon>Eukaryota</taxon>
        <taxon>Metazoa</taxon>
        <taxon>Spiralia</taxon>
        <taxon>Lophotrochozoa</taxon>
        <taxon>Platyhelminthes</taxon>
        <taxon>Trematoda</taxon>
        <taxon>Digenea</taxon>
        <taxon>Strigeidida</taxon>
        <taxon>Schistosomatoidea</taxon>
        <taxon>Schistosomatidae</taxon>
        <taxon>Schistosoma</taxon>
    </lineage>
</organism>
<dbReference type="InterPro" id="IPR036305">
    <property type="entry name" value="RGS_sf"/>
</dbReference>
<sequence length="550" mass="64136">MHTILNNSNHNKIDTELHLSAVTSNELLIGESHWLIKDKTQQLSHSSTVLLTNKMDSDSLQNIASLCWHENFNLNRSSSLFTPSSFRSECLISYTEENDILSFDDGESLDTNKPPKELNAPSAMCINHDSISHKEFSHRNYQQIINDNVQLLNQMNHRTLNKSHSKHYFYSYRNLKMQKTKFSPINSIHSLQLIPHIFSNYFNEQQKKLNENKQRRKTCYENFSTNNLITTTINNHNQSIKKHHHFLRHFSFTHHDSKPSSCSNYSNEKILRNHNNNNNNNENLYHVISPSMMNKSPRLERKFSKLAIGVRDKITTLCRASSSVTPQPYSTDLLSTNHRIFLEKLFRSGGPTRENVEDWAHSFESVLRDKYGVLVFREFLRKEFSDENIRFWLICEDYRNKSSTKNIQRKALKIFNEYVAVQAAREVNLDSKTRLQTEKELESANKNTFDQCQRRIQSLMEKDSYRRFLRSDLYLTTLEMSKVKEECNMANKISRHSVIDFRGIKNVFNTVKRTSAPSRIILTTTENTDSSSSSTAILVSENDPSKITDK</sequence>
<dbReference type="PANTHER" id="PTHR45746">
    <property type="entry name" value="LP21163P"/>
    <property type="match status" value="1"/>
</dbReference>
<dbReference type="GO" id="GO:0009968">
    <property type="term" value="P:negative regulation of signal transduction"/>
    <property type="evidence" value="ECO:0007669"/>
    <property type="project" value="UniProtKB-KW"/>
</dbReference>
<dbReference type="SUPFAM" id="SSF48097">
    <property type="entry name" value="Regulator of G-protein signaling, RGS"/>
    <property type="match status" value="1"/>
</dbReference>
<dbReference type="AlphaFoldDB" id="A0A4Z2D301"/>
<evidence type="ECO:0000256" key="1">
    <source>
        <dbReference type="ARBA" id="ARBA00022700"/>
    </source>
</evidence>
<dbReference type="InterPro" id="IPR016137">
    <property type="entry name" value="RGS"/>
</dbReference>
<gene>
    <name evidence="4" type="ORF">EWB00_004999</name>
</gene>
<dbReference type="FunFam" id="1.10.167.10:FF:000001">
    <property type="entry name" value="Putative regulator of g-protein signaling 12"/>
    <property type="match status" value="1"/>
</dbReference>
<dbReference type="InterPro" id="IPR047016">
    <property type="entry name" value="RGS6/7/9/11"/>
</dbReference>
<dbReference type="Gene3D" id="1.10.167.10">
    <property type="entry name" value="Regulator of G-protein Signalling 4, domain 2"/>
    <property type="match status" value="1"/>
</dbReference>
<dbReference type="PANTHER" id="PTHR45746:SF6">
    <property type="entry name" value="LP21163P"/>
    <property type="match status" value="1"/>
</dbReference>
<dbReference type="GO" id="GO:0008277">
    <property type="term" value="P:regulation of G protein-coupled receptor signaling pathway"/>
    <property type="evidence" value="ECO:0007669"/>
    <property type="project" value="InterPro"/>
</dbReference>
<protein>
    <submittedName>
        <fullName evidence="4">Regulator of G-protein signaling 3</fullName>
    </submittedName>
</protein>
<feature type="region of interest" description="Disordered" evidence="2">
    <location>
        <begin position="529"/>
        <end position="550"/>
    </location>
</feature>
<keyword evidence="1" id="KW-0734">Signal transduction inhibitor</keyword>
<evidence type="ECO:0000313" key="5">
    <source>
        <dbReference type="Proteomes" id="UP000311919"/>
    </source>
</evidence>
<evidence type="ECO:0000313" key="4">
    <source>
        <dbReference type="EMBL" id="TNN10857.1"/>
    </source>
</evidence>
<accession>A0A4Z2D301</accession>
<dbReference type="Proteomes" id="UP000311919">
    <property type="component" value="Unassembled WGS sequence"/>
</dbReference>
<dbReference type="InterPro" id="IPR044926">
    <property type="entry name" value="RGS_subdomain_2"/>
</dbReference>
<reference evidence="4 5" key="1">
    <citation type="submission" date="2019-03" db="EMBL/GenBank/DDBJ databases">
        <title>An improved genome assembly of the fluke Schistosoma japonicum.</title>
        <authorList>
            <person name="Hu W."/>
            <person name="Luo F."/>
            <person name="Yin M."/>
            <person name="Mo X."/>
            <person name="Sun C."/>
            <person name="Wu Q."/>
            <person name="Zhu B."/>
            <person name="Xiang M."/>
            <person name="Wang J."/>
            <person name="Wang Y."/>
            <person name="Zhang T."/>
            <person name="Xu B."/>
            <person name="Zheng H."/>
            <person name="Feng Z."/>
        </authorList>
    </citation>
    <scope>NUCLEOTIDE SEQUENCE [LARGE SCALE GENOMIC DNA]</scope>
    <source>
        <strain evidence="4">HuSjv2</strain>
        <tissue evidence="4">Worms</tissue>
    </source>
</reference>
<evidence type="ECO:0000256" key="2">
    <source>
        <dbReference type="SAM" id="MobiDB-lite"/>
    </source>
</evidence>